<dbReference type="InterPro" id="IPR009839">
    <property type="entry name" value="SseB_N"/>
</dbReference>
<proteinExistence type="predicted"/>
<organism evidence="4 5">
    <name type="scientific">Kitasatospora nipponensis</name>
    <dbReference type="NCBI Taxonomy" id="258049"/>
    <lineage>
        <taxon>Bacteria</taxon>
        <taxon>Bacillati</taxon>
        <taxon>Actinomycetota</taxon>
        <taxon>Actinomycetes</taxon>
        <taxon>Kitasatosporales</taxon>
        <taxon>Streptomycetaceae</taxon>
        <taxon>Kitasatospora</taxon>
    </lineage>
</organism>
<dbReference type="EMBL" id="BAAALF010000043">
    <property type="protein sequence ID" value="GAA1237654.1"/>
    <property type="molecule type" value="Genomic_DNA"/>
</dbReference>
<feature type="region of interest" description="Disordered" evidence="1">
    <location>
        <begin position="1"/>
        <end position="25"/>
    </location>
</feature>
<dbReference type="Pfam" id="PF14581">
    <property type="entry name" value="SseB_C"/>
    <property type="match status" value="1"/>
</dbReference>
<evidence type="ECO:0000259" key="2">
    <source>
        <dbReference type="Pfam" id="PF07179"/>
    </source>
</evidence>
<dbReference type="Proteomes" id="UP001500037">
    <property type="component" value="Unassembled WGS sequence"/>
</dbReference>
<feature type="domain" description="SseB protein N-terminal" evidence="2">
    <location>
        <begin position="30"/>
        <end position="137"/>
    </location>
</feature>
<dbReference type="InterPro" id="IPR027945">
    <property type="entry name" value="SseB_C"/>
</dbReference>
<name>A0ABN1WAE6_9ACTN</name>
<reference evidence="4 5" key="1">
    <citation type="journal article" date="2019" name="Int. J. Syst. Evol. Microbiol.">
        <title>The Global Catalogue of Microorganisms (GCM) 10K type strain sequencing project: providing services to taxonomists for standard genome sequencing and annotation.</title>
        <authorList>
            <consortium name="The Broad Institute Genomics Platform"/>
            <consortium name="The Broad Institute Genome Sequencing Center for Infectious Disease"/>
            <person name="Wu L."/>
            <person name="Ma J."/>
        </authorList>
    </citation>
    <scope>NUCLEOTIDE SEQUENCE [LARGE SCALE GENOMIC DNA]</scope>
    <source>
        <strain evidence="4 5">JCM 13004</strain>
    </source>
</reference>
<evidence type="ECO:0000259" key="3">
    <source>
        <dbReference type="Pfam" id="PF14581"/>
    </source>
</evidence>
<evidence type="ECO:0000313" key="5">
    <source>
        <dbReference type="Proteomes" id="UP001500037"/>
    </source>
</evidence>
<feature type="compositionally biased region" description="Low complexity" evidence="1">
    <location>
        <begin position="10"/>
        <end position="19"/>
    </location>
</feature>
<keyword evidence="5" id="KW-1185">Reference proteome</keyword>
<gene>
    <name evidence="4" type="ORF">GCM10009665_29720</name>
</gene>
<accession>A0ABN1WAE6</accession>
<comment type="caution">
    <text evidence="4">The sequence shown here is derived from an EMBL/GenBank/DDBJ whole genome shotgun (WGS) entry which is preliminary data.</text>
</comment>
<dbReference type="RefSeq" id="WP_344442026.1">
    <property type="nucleotide sequence ID" value="NZ_BAAALF010000043.1"/>
</dbReference>
<protein>
    <submittedName>
        <fullName evidence="4">Enhanced serine sensitivity protein SseB</fullName>
    </submittedName>
</protein>
<dbReference type="Pfam" id="PF07179">
    <property type="entry name" value="SseB"/>
    <property type="match status" value="1"/>
</dbReference>
<evidence type="ECO:0000313" key="4">
    <source>
        <dbReference type="EMBL" id="GAA1237654.1"/>
    </source>
</evidence>
<evidence type="ECO:0000256" key="1">
    <source>
        <dbReference type="SAM" id="MobiDB-lite"/>
    </source>
</evidence>
<sequence>MGTAGYGATAPGWAEPGRAPAGGGWPANELEQVLTAALGEPAATARVIEVLARSQVWIPLPAGADPQGQALDLPTIELAGVPYVPVFSSEEQFLQHAPGLSCAVAPVWEFARGLPLGIGIAVNPQAPVGIPVPPEGVGELRRGPQADRWGAVDGVLQGAAVPQGARVALREPEPAEEPVAFLAAVRAELAALPGVLTARRALASVEGEPTVLFVGVQLDPAAPADPVEANAALGRALGAVLLPGGVHIVLLDLAADPVVDWMLHRVRPFYERYR</sequence>
<feature type="domain" description="SseB protein C-terminal" evidence="3">
    <location>
        <begin position="161"/>
        <end position="272"/>
    </location>
</feature>